<comment type="caution">
    <text evidence="1">The sequence shown here is derived from an EMBL/GenBank/DDBJ whole genome shotgun (WGS) entry which is preliminary data.</text>
</comment>
<organism evidence="1 2">
    <name type="scientific">Emergomyces pasteurianus Ep9510</name>
    <dbReference type="NCBI Taxonomy" id="1447872"/>
    <lineage>
        <taxon>Eukaryota</taxon>
        <taxon>Fungi</taxon>
        <taxon>Dikarya</taxon>
        <taxon>Ascomycota</taxon>
        <taxon>Pezizomycotina</taxon>
        <taxon>Eurotiomycetes</taxon>
        <taxon>Eurotiomycetidae</taxon>
        <taxon>Onygenales</taxon>
        <taxon>Ajellomycetaceae</taxon>
        <taxon>Emergomyces</taxon>
    </lineage>
</organism>
<name>A0A1J9PMP8_9EURO</name>
<dbReference type="OrthoDB" id="5545479at2759"/>
<evidence type="ECO:0000313" key="2">
    <source>
        <dbReference type="Proteomes" id="UP000182235"/>
    </source>
</evidence>
<accession>A0A1J9PMP8</accession>
<reference evidence="1 2" key="1">
    <citation type="submission" date="2015-07" db="EMBL/GenBank/DDBJ databases">
        <title>Emmonsia species relationships and genome sequence.</title>
        <authorList>
            <consortium name="The Broad Institute Genomics Platform"/>
            <person name="Cuomo C.A."/>
            <person name="Munoz J.F."/>
            <person name="Imamovic A."/>
            <person name="Priest M.E."/>
            <person name="Young S."/>
            <person name="Clay O.K."/>
            <person name="McEwen J.G."/>
        </authorList>
    </citation>
    <scope>NUCLEOTIDE SEQUENCE [LARGE SCALE GENOMIC DNA]</scope>
    <source>
        <strain evidence="1 2">UAMH 9510</strain>
    </source>
</reference>
<proteinExistence type="predicted"/>
<sequence length="51" mass="5638">MAICITFGTQEFTSRLKGYENVTAQCHNCKFGALNDWKAFPSAPIPWGDGD</sequence>
<dbReference type="EMBL" id="LGRN01000058">
    <property type="protein sequence ID" value="OJD17713.1"/>
    <property type="molecule type" value="Genomic_DNA"/>
</dbReference>
<dbReference type="VEuPathDB" id="FungiDB:AJ78_02238"/>
<dbReference type="AlphaFoldDB" id="A0A1J9PMP8"/>
<dbReference type="Proteomes" id="UP000182235">
    <property type="component" value="Unassembled WGS sequence"/>
</dbReference>
<dbReference type="STRING" id="1447872.A0A1J9PMP8"/>
<protein>
    <submittedName>
        <fullName evidence="1">Uncharacterized protein</fullName>
    </submittedName>
</protein>
<evidence type="ECO:0000313" key="1">
    <source>
        <dbReference type="EMBL" id="OJD17713.1"/>
    </source>
</evidence>
<keyword evidence="2" id="KW-1185">Reference proteome</keyword>
<gene>
    <name evidence="1" type="ORF">AJ78_02238</name>
</gene>